<dbReference type="KEGG" id="ker:91106762"/>
<feature type="compositionally biased region" description="Polar residues" evidence="5">
    <location>
        <begin position="443"/>
        <end position="456"/>
    </location>
</feature>
<feature type="compositionally biased region" description="Low complexity" evidence="5">
    <location>
        <begin position="424"/>
        <end position="442"/>
    </location>
</feature>
<feature type="region of interest" description="Disordered" evidence="5">
    <location>
        <begin position="247"/>
        <end position="286"/>
    </location>
</feature>
<dbReference type="GeneID" id="91106762"/>
<dbReference type="SUPFAM" id="SSF57701">
    <property type="entry name" value="Zn2/Cys6 DNA-binding domain"/>
    <property type="match status" value="1"/>
</dbReference>
<evidence type="ECO:0000313" key="7">
    <source>
        <dbReference type="EMBL" id="WWD09833.1"/>
    </source>
</evidence>
<dbReference type="PANTHER" id="PTHR31069">
    <property type="entry name" value="OLEATE-ACTIVATED TRANSCRIPTION FACTOR 1-RELATED"/>
    <property type="match status" value="1"/>
</dbReference>
<feature type="compositionally biased region" description="Gly residues" evidence="5">
    <location>
        <begin position="543"/>
        <end position="586"/>
    </location>
</feature>
<evidence type="ECO:0000256" key="3">
    <source>
        <dbReference type="ARBA" id="ARBA00023163"/>
    </source>
</evidence>
<dbReference type="PROSITE" id="PS50048">
    <property type="entry name" value="ZN2_CY6_FUNGAL_2"/>
    <property type="match status" value="1"/>
</dbReference>
<feature type="compositionally biased region" description="Polar residues" evidence="5">
    <location>
        <begin position="323"/>
        <end position="340"/>
    </location>
</feature>
<dbReference type="InterPro" id="IPR001138">
    <property type="entry name" value="Zn2Cys6_DnaBD"/>
</dbReference>
<dbReference type="AlphaFoldDB" id="A0AAX4KWS8"/>
<feature type="region of interest" description="Disordered" evidence="5">
    <location>
        <begin position="536"/>
        <end position="604"/>
    </location>
</feature>
<feature type="region of interest" description="Disordered" evidence="5">
    <location>
        <begin position="401"/>
        <end position="456"/>
    </location>
</feature>
<dbReference type="EMBL" id="CP144091">
    <property type="protein sequence ID" value="WWD09833.1"/>
    <property type="molecule type" value="Genomic_DNA"/>
</dbReference>
<protein>
    <recommendedName>
        <fullName evidence="6">Zn(2)-C6 fungal-type domain-containing protein</fullName>
    </recommendedName>
</protein>
<keyword evidence="1" id="KW-0805">Transcription regulation</keyword>
<evidence type="ECO:0000256" key="1">
    <source>
        <dbReference type="ARBA" id="ARBA00023015"/>
    </source>
</evidence>
<proteinExistence type="predicted"/>
<keyword evidence="8" id="KW-1185">Reference proteome</keyword>
<dbReference type="GO" id="GO:0008270">
    <property type="term" value="F:zinc ion binding"/>
    <property type="evidence" value="ECO:0007669"/>
    <property type="project" value="InterPro"/>
</dbReference>
<feature type="compositionally biased region" description="Low complexity" evidence="5">
    <location>
        <begin position="587"/>
        <end position="596"/>
    </location>
</feature>
<sequence length="837" mass="89929">MSYQTHQPPSSFFDPTNIPVTSLNYPPNYPETYLDRLVRSKQSGSEAPSSAACDQFYNNNDYSYNTNISRPGMSAAAVLPMSTNQPHTMMDNRHLNMQKNMMSYPDSAPVRQPPAPNPAPPTKQAYTPPYAAQAQNLAQKPSRFQQLLDQKFAAEQRARSATAASAQSSHQNITTSSDYLQHVRSQMMQQANDTVFHKEFVSSQYTQPIQAQQQPAQPPQVVNKAQTPQVYPIAQNQVQSFSNAPAQYPTLQQPSLPQQQRHPIPQSQPQPILTYPPLAPSPNNPTNIMPYNASHLPVNVAPSAHSNSRAAWAGQFTPAQGTSYPQLPNAVSSFNTPQLTPSSPVPVPVSASQNDKSNNQWMQNAGMNGWTNGPVNTGVVPLAPSHFQQQVARPEVTPSFSWNVTEEGGEPSYNAHTSFDRTPVRSPSRPSTSSSSLPVTPTGATQYSQFPNNANANRSTPFLTVKIEPDTHHLTVPFTSQPQNISPTSSCSSSVGGNSPLLEYGARIFTNMNGSFSLPGPAMYMASTNGGGVGGPSTLANGMAGGDGGGGGEDWSNGGNGEESGSGGQEGSGSGSGGDGNNGNNGNGDQNGDDNANGGGGSVRKGKKLTLACHFCRRRKLKCNGVQPRCDNCTKRNEHCSWDGNVRRRGPGKATKERREKAAREALAAGLTNEDSINTNINTEQHQHDHQHMEGGGEHDLVDLPIVVALNSLPDLQEDSNGEFRLDHSHLQSLGHDPNEISGQGGEEGLESITLDRLPELHQDDDNNDDIPIDPALAALSAVLPVPGTLAELETPQTTSIKAEKRKSGVDIESAMGLDDESAKRMKLDENTYIQDQ</sequence>
<dbReference type="SMART" id="SM00066">
    <property type="entry name" value="GAL4"/>
    <property type="match status" value="1"/>
</dbReference>
<feature type="compositionally biased region" description="Low complexity" evidence="5">
    <location>
        <begin position="247"/>
        <end position="260"/>
    </location>
</feature>
<feature type="compositionally biased region" description="Pro residues" evidence="5">
    <location>
        <begin position="111"/>
        <end position="121"/>
    </location>
</feature>
<name>A0AAX4KWS8_9TREE</name>
<keyword evidence="4" id="KW-0539">Nucleus</keyword>
<evidence type="ECO:0000259" key="6">
    <source>
        <dbReference type="PROSITE" id="PS50048"/>
    </source>
</evidence>
<feature type="domain" description="Zn(2)-C6 fungal-type" evidence="6">
    <location>
        <begin position="612"/>
        <end position="642"/>
    </location>
</feature>
<dbReference type="InterPro" id="IPR036864">
    <property type="entry name" value="Zn2-C6_fun-type_DNA-bd_sf"/>
</dbReference>
<dbReference type="CDD" id="cd00067">
    <property type="entry name" value="GAL4"/>
    <property type="match status" value="1"/>
</dbReference>
<dbReference type="GO" id="GO:0003677">
    <property type="term" value="F:DNA binding"/>
    <property type="evidence" value="ECO:0007669"/>
    <property type="project" value="UniProtKB-KW"/>
</dbReference>
<feature type="region of interest" description="Disordered" evidence="5">
    <location>
        <begin position="323"/>
        <end position="359"/>
    </location>
</feature>
<feature type="region of interest" description="Disordered" evidence="5">
    <location>
        <begin position="104"/>
        <end position="127"/>
    </location>
</feature>
<evidence type="ECO:0000256" key="2">
    <source>
        <dbReference type="ARBA" id="ARBA00023125"/>
    </source>
</evidence>
<dbReference type="Proteomes" id="UP001358614">
    <property type="component" value="Chromosome 3"/>
</dbReference>
<dbReference type="Pfam" id="PF00172">
    <property type="entry name" value="Zn_clus"/>
    <property type="match status" value="1"/>
</dbReference>
<feature type="region of interest" description="Disordered" evidence="5">
    <location>
        <begin position="477"/>
        <end position="496"/>
    </location>
</feature>
<organism evidence="7 8">
    <name type="scientific">Kwoniella europaea PYCC6329</name>
    <dbReference type="NCBI Taxonomy" id="1423913"/>
    <lineage>
        <taxon>Eukaryota</taxon>
        <taxon>Fungi</taxon>
        <taxon>Dikarya</taxon>
        <taxon>Basidiomycota</taxon>
        <taxon>Agaricomycotina</taxon>
        <taxon>Tremellomycetes</taxon>
        <taxon>Tremellales</taxon>
        <taxon>Cryptococcaceae</taxon>
        <taxon>Kwoniella</taxon>
    </lineage>
</organism>
<keyword evidence="3" id="KW-0804">Transcription</keyword>
<dbReference type="RefSeq" id="XP_066087800.1">
    <property type="nucleotide sequence ID" value="XM_066231703.1"/>
</dbReference>
<dbReference type="Gene3D" id="4.10.240.10">
    <property type="entry name" value="Zn(2)-C6 fungal-type DNA-binding domain"/>
    <property type="match status" value="1"/>
</dbReference>
<dbReference type="PANTHER" id="PTHR31069:SF32">
    <property type="entry name" value="ARGININE METABOLISM REGULATION PROTEIN II"/>
    <property type="match status" value="1"/>
</dbReference>
<gene>
    <name evidence="7" type="ORF">V865_007961</name>
</gene>
<dbReference type="PROSITE" id="PS00463">
    <property type="entry name" value="ZN2_CY6_FUNGAL_1"/>
    <property type="match status" value="1"/>
</dbReference>
<evidence type="ECO:0000256" key="4">
    <source>
        <dbReference type="ARBA" id="ARBA00023242"/>
    </source>
</evidence>
<feature type="compositionally biased region" description="Low complexity" evidence="5">
    <location>
        <begin position="486"/>
        <end position="496"/>
    </location>
</feature>
<accession>A0AAX4KWS8</accession>
<dbReference type="InterPro" id="IPR050675">
    <property type="entry name" value="OAF3"/>
</dbReference>
<dbReference type="GO" id="GO:0000981">
    <property type="term" value="F:DNA-binding transcription factor activity, RNA polymerase II-specific"/>
    <property type="evidence" value="ECO:0007669"/>
    <property type="project" value="InterPro"/>
</dbReference>
<keyword evidence="2" id="KW-0238">DNA-binding</keyword>
<reference evidence="7 8" key="1">
    <citation type="submission" date="2024-01" db="EMBL/GenBank/DDBJ databases">
        <title>Comparative genomics of Cryptococcus and Kwoniella reveals pathogenesis evolution and contrasting modes of karyotype evolution via chromosome fusion or intercentromeric recombination.</title>
        <authorList>
            <person name="Coelho M.A."/>
            <person name="David-Palma M."/>
            <person name="Shea T."/>
            <person name="Bowers K."/>
            <person name="McGinley-Smith S."/>
            <person name="Mohammad A.W."/>
            <person name="Gnirke A."/>
            <person name="Yurkov A.M."/>
            <person name="Nowrousian M."/>
            <person name="Sun S."/>
            <person name="Cuomo C.A."/>
            <person name="Heitman J."/>
        </authorList>
    </citation>
    <scope>NUCLEOTIDE SEQUENCE [LARGE SCALE GENOMIC DNA]</scope>
    <source>
        <strain evidence="7 8">PYCC6329</strain>
    </source>
</reference>
<evidence type="ECO:0000256" key="5">
    <source>
        <dbReference type="SAM" id="MobiDB-lite"/>
    </source>
</evidence>
<evidence type="ECO:0000313" key="8">
    <source>
        <dbReference type="Proteomes" id="UP001358614"/>
    </source>
</evidence>